<reference evidence="2" key="2">
    <citation type="journal article" date="2015" name="Data Brief">
        <title>Shoot transcriptome of the giant reed, Arundo donax.</title>
        <authorList>
            <person name="Barrero R.A."/>
            <person name="Guerrero F.D."/>
            <person name="Moolhuijzen P."/>
            <person name="Goolsby J.A."/>
            <person name="Tidwell J."/>
            <person name="Bellgard S.E."/>
            <person name="Bellgard M.I."/>
        </authorList>
    </citation>
    <scope>NUCLEOTIDE SEQUENCE</scope>
    <source>
        <tissue evidence="2">Shoot tissue taken approximately 20 cm above the soil surface</tissue>
    </source>
</reference>
<dbReference type="AlphaFoldDB" id="A0A0A9F7A8"/>
<dbReference type="EMBL" id="GBRH01189664">
    <property type="protein sequence ID" value="JAE08232.1"/>
    <property type="molecule type" value="Transcribed_RNA"/>
</dbReference>
<organism evidence="2">
    <name type="scientific">Arundo donax</name>
    <name type="common">Giant reed</name>
    <name type="synonym">Donax arundinaceus</name>
    <dbReference type="NCBI Taxonomy" id="35708"/>
    <lineage>
        <taxon>Eukaryota</taxon>
        <taxon>Viridiplantae</taxon>
        <taxon>Streptophyta</taxon>
        <taxon>Embryophyta</taxon>
        <taxon>Tracheophyta</taxon>
        <taxon>Spermatophyta</taxon>
        <taxon>Magnoliopsida</taxon>
        <taxon>Liliopsida</taxon>
        <taxon>Poales</taxon>
        <taxon>Poaceae</taxon>
        <taxon>PACMAD clade</taxon>
        <taxon>Arundinoideae</taxon>
        <taxon>Arundineae</taxon>
        <taxon>Arundo</taxon>
    </lineage>
</organism>
<sequence length="393" mass="45225">MILFSNRVTVFLERYRPLQWLVSLTRAAKQRRRRPQRWSEKTSQLNLIGYCLGRPDKRGLWFKVADKLRVGEIVDDIIFIRRVSLKKLNKEKEKEDDSTLLSFIFNGLKEAAQDLKGLLKDKDDGFKKKMKEVCNCRGERVIMRLKEKIKDKPGPNNNNNNGGDDKGERSKEALDQKQKGKEKFGVILDSVENRDFDESLLLWHIATDLCLLKDQLGEPTENTPQMQSIGETLSEYMLYLLIKQPEMLSATAGIGLLRFRDTCAEARRFFGSMDAWIRDHNDAREMLLGVNTSEKPSVVKGDRSKSVLFDAVILAKALRELNEELMWDVVTRVWREMLTYAAGKCRGSTHVRQLSRGGELITLVWFLMAHMGLGDMYQIQEGDAKAKLIVHDQ</sequence>
<reference evidence="2" key="1">
    <citation type="submission" date="2014-09" db="EMBL/GenBank/DDBJ databases">
        <authorList>
            <person name="Magalhaes I.L.F."/>
            <person name="Oliveira U."/>
            <person name="Santos F.R."/>
            <person name="Vidigal T.H.D.A."/>
            <person name="Brescovit A.D."/>
            <person name="Santos A.J."/>
        </authorList>
    </citation>
    <scope>NUCLEOTIDE SEQUENCE</scope>
    <source>
        <tissue evidence="2">Shoot tissue taken approximately 20 cm above the soil surface</tissue>
    </source>
</reference>
<dbReference type="InterPro" id="IPR007658">
    <property type="entry name" value="DUF594"/>
</dbReference>
<evidence type="ECO:0000256" key="1">
    <source>
        <dbReference type="SAM" id="MobiDB-lite"/>
    </source>
</evidence>
<feature type="compositionally biased region" description="Basic and acidic residues" evidence="1">
    <location>
        <begin position="163"/>
        <end position="178"/>
    </location>
</feature>
<accession>A0A0A9F7A8</accession>
<feature type="region of interest" description="Disordered" evidence="1">
    <location>
        <begin position="147"/>
        <end position="178"/>
    </location>
</feature>
<evidence type="ECO:0000313" key="2">
    <source>
        <dbReference type="EMBL" id="JAE08232.1"/>
    </source>
</evidence>
<evidence type="ECO:0008006" key="3">
    <source>
        <dbReference type="Google" id="ProtNLM"/>
    </source>
</evidence>
<name>A0A0A9F7A8_ARUDO</name>
<protein>
    <recommendedName>
        <fullName evidence="3">DUF4220 domain-containing protein</fullName>
    </recommendedName>
</protein>
<proteinExistence type="predicted"/>
<dbReference type="Pfam" id="PF04578">
    <property type="entry name" value="DUF594"/>
    <property type="match status" value="1"/>
</dbReference>
<dbReference type="PANTHER" id="PTHR31325">
    <property type="entry name" value="OS01G0798800 PROTEIN-RELATED"/>
    <property type="match status" value="1"/>
</dbReference>